<feature type="non-terminal residue" evidence="2">
    <location>
        <position position="185"/>
    </location>
</feature>
<reference evidence="2 3" key="1">
    <citation type="submission" date="2014-02" db="EMBL/GenBank/DDBJ databases">
        <title>The small core and large imbalanced accessory genome model reveals a collaborative survival strategy of Sorangium cellulosum strains in nature.</title>
        <authorList>
            <person name="Han K."/>
            <person name="Peng R."/>
            <person name="Blom J."/>
            <person name="Li Y.-Z."/>
        </authorList>
    </citation>
    <scope>NUCLEOTIDE SEQUENCE [LARGE SCALE GENOMIC DNA]</scope>
    <source>
        <strain evidence="2 3">So0149</strain>
    </source>
</reference>
<name>A0A150STF9_SORCE</name>
<sequence length="185" mass="19597">MEGGVSLACYAAVHAALSEGFSLDAALLRERVSPASWGDAEPAWAARLAESAGGDQALLGRYDALLAEARARFSRRIRPIDEDLRAWLGFLRAWSSSGDHLAFLDARGVRFSDIARLQLRWAERIASDAGLREQVLAIAGEPPGPCPDIAVDPGIAPPAAARPSGRPASGLGDRPAPRPSLWAPL</sequence>
<evidence type="ECO:0000256" key="1">
    <source>
        <dbReference type="SAM" id="MobiDB-lite"/>
    </source>
</evidence>
<organism evidence="2 3">
    <name type="scientific">Sorangium cellulosum</name>
    <name type="common">Polyangium cellulosum</name>
    <dbReference type="NCBI Taxonomy" id="56"/>
    <lineage>
        <taxon>Bacteria</taxon>
        <taxon>Pseudomonadati</taxon>
        <taxon>Myxococcota</taxon>
        <taxon>Polyangia</taxon>
        <taxon>Polyangiales</taxon>
        <taxon>Polyangiaceae</taxon>
        <taxon>Sorangium</taxon>
    </lineage>
</organism>
<proteinExistence type="predicted"/>
<dbReference type="Proteomes" id="UP000075515">
    <property type="component" value="Unassembled WGS sequence"/>
</dbReference>
<evidence type="ECO:0000313" key="2">
    <source>
        <dbReference type="EMBL" id="KYF95640.1"/>
    </source>
</evidence>
<feature type="compositionally biased region" description="Low complexity" evidence="1">
    <location>
        <begin position="153"/>
        <end position="170"/>
    </location>
</feature>
<evidence type="ECO:0000313" key="3">
    <source>
        <dbReference type="Proteomes" id="UP000075515"/>
    </source>
</evidence>
<gene>
    <name evidence="2" type="ORF">BE18_23155</name>
</gene>
<dbReference type="AlphaFoldDB" id="A0A150STF9"/>
<accession>A0A150STF9</accession>
<comment type="caution">
    <text evidence="2">The sequence shown here is derived from an EMBL/GenBank/DDBJ whole genome shotgun (WGS) entry which is preliminary data.</text>
</comment>
<protein>
    <submittedName>
        <fullName evidence="2">Uncharacterized protein</fullName>
    </submittedName>
</protein>
<feature type="region of interest" description="Disordered" evidence="1">
    <location>
        <begin position="147"/>
        <end position="185"/>
    </location>
</feature>
<dbReference type="EMBL" id="JEMC01001626">
    <property type="protein sequence ID" value="KYF95640.1"/>
    <property type="molecule type" value="Genomic_DNA"/>
</dbReference>